<comment type="caution">
    <text evidence="6">The sequence shown here is derived from an EMBL/GenBank/DDBJ whole genome shotgun (WGS) entry which is preliminary data.</text>
</comment>
<dbReference type="PATRIC" id="fig|1886670.3.peg.2706"/>
<dbReference type="EC" id="1.8.1.9" evidence="6"/>
<proteinExistence type="predicted"/>
<dbReference type="RefSeq" id="WP_069328076.1">
    <property type="nucleotide sequence ID" value="NZ_MDER01000045.1"/>
</dbReference>
<dbReference type="InterPro" id="IPR050097">
    <property type="entry name" value="Ferredoxin-NADP_redctase_2"/>
</dbReference>
<dbReference type="InterPro" id="IPR036188">
    <property type="entry name" value="FAD/NAD-bd_sf"/>
</dbReference>
<dbReference type="GO" id="GO:0004791">
    <property type="term" value="F:thioredoxin-disulfide reductase (NADPH) activity"/>
    <property type="evidence" value="ECO:0007669"/>
    <property type="project" value="UniProtKB-EC"/>
</dbReference>
<organism evidence="6 7">
    <name type="scientific">Paenibacillus nuruki</name>
    <dbReference type="NCBI Taxonomy" id="1886670"/>
    <lineage>
        <taxon>Bacteria</taxon>
        <taxon>Bacillati</taxon>
        <taxon>Bacillota</taxon>
        <taxon>Bacilli</taxon>
        <taxon>Bacillales</taxon>
        <taxon>Paenibacillaceae</taxon>
        <taxon>Paenibacillus</taxon>
    </lineage>
</organism>
<dbReference type="EMBL" id="MDER01000045">
    <property type="protein sequence ID" value="ODP27843.1"/>
    <property type="molecule type" value="Genomic_DNA"/>
</dbReference>
<protein>
    <submittedName>
        <fullName evidence="6">Thioredoxin-disulfide reductase</fullName>
        <ecNumber evidence="6">1.8.1.9</ecNumber>
    </submittedName>
</protein>
<dbReference type="PRINTS" id="PR00368">
    <property type="entry name" value="FADPNR"/>
</dbReference>
<keyword evidence="3" id="KW-0285">Flavoprotein</keyword>
<accession>A0A1E3L2G2</accession>
<evidence type="ECO:0000313" key="7">
    <source>
        <dbReference type="Proteomes" id="UP000094578"/>
    </source>
</evidence>
<keyword evidence="4 6" id="KW-0560">Oxidoreductase</keyword>
<feature type="domain" description="FAD/NAD(P)-binding" evidence="5">
    <location>
        <begin position="6"/>
        <end position="282"/>
    </location>
</feature>
<comment type="subunit">
    <text evidence="2">Homodimer.</text>
</comment>
<dbReference type="Proteomes" id="UP000094578">
    <property type="component" value="Unassembled WGS sequence"/>
</dbReference>
<dbReference type="Pfam" id="PF07992">
    <property type="entry name" value="Pyr_redox_2"/>
    <property type="match status" value="1"/>
</dbReference>
<gene>
    <name evidence="6" type="ORF">PTI45_02662</name>
</gene>
<comment type="cofactor">
    <cofactor evidence="1">
        <name>FAD</name>
        <dbReference type="ChEBI" id="CHEBI:57692"/>
    </cofactor>
</comment>
<reference evidence="6 7" key="1">
    <citation type="submission" date="2016-08" db="EMBL/GenBank/DDBJ databases">
        <title>Genome sequencing of Paenibacillus sp. TI45-13ar, isolated from Korean traditional nuruk.</title>
        <authorList>
            <person name="Kim S.-J."/>
        </authorList>
    </citation>
    <scope>NUCLEOTIDE SEQUENCE [LARGE SCALE GENOMIC DNA]</scope>
    <source>
        <strain evidence="6 7">TI45-13ar</strain>
    </source>
</reference>
<dbReference type="Gene3D" id="3.50.50.60">
    <property type="entry name" value="FAD/NAD(P)-binding domain"/>
    <property type="match status" value="2"/>
</dbReference>
<name>A0A1E3L2G2_9BACL</name>
<dbReference type="PRINTS" id="PR00469">
    <property type="entry name" value="PNDRDTASEII"/>
</dbReference>
<dbReference type="STRING" id="1886670.PTI45_02662"/>
<dbReference type="PANTHER" id="PTHR48105">
    <property type="entry name" value="THIOREDOXIN REDUCTASE 1-RELATED-RELATED"/>
    <property type="match status" value="1"/>
</dbReference>
<evidence type="ECO:0000256" key="3">
    <source>
        <dbReference type="ARBA" id="ARBA00022630"/>
    </source>
</evidence>
<evidence type="ECO:0000256" key="1">
    <source>
        <dbReference type="ARBA" id="ARBA00001974"/>
    </source>
</evidence>
<evidence type="ECO:0000256" key="2">
    <source>
        <dbReference type="ARBA" id="ARBA00011738"/>
    </source>
</evidence>
<sequence length="309" mass="33386">MEQLQDAIIVGGGPAGLSAALILGRARKHVLIIDEELPRNRVTQESHGFLTRDGITPADFRQIAREQISRYPTVQFATDTVIGANGSDGQFEVVTSQGHTYTSKKILFTVGMKDRPLAISGLQEVYGKSAFVCPYCDGWELRDQKLALIVSGATALHLAKTVSGWTSHFTICTNGMNDWTAEEHEELINHQISIIDSPIQHIHSASGIVEHIQFEDGHSLLCTGIFFTPELVTGSDVPQMLGCESADTGMIIVDEFGKTNIPGVYSAGDSASRKYQVVAAAASGSMAGISINSELLEEAWQYNVSKSST</sequence>
<evidence type="ECO:0000259" key="5">
    <source>
        <dbReference type="Pfam" id="PF07992"/>
    </source>
</evidence>
<dbReference type="SUPFAM" id="SSF51905">
    <property type="entry name" value="FAD/NAD(P)-binding domain"/>
    <property type="match status" value="1"/>
</dbReference>
<keyword evidence="7" id="KW-1185">Reference proteome</keyword>
<evidence type="ECO:0000256" key="4">
    <source>
        <dbReference type="ARBA" id="ARBA00023002"/>
    </source>
</evidence>
<evidence type="ECO:0000313" key="6">
    <source>
        <dbReference type="EMBL" id="ODP27843.1"/>
    </source>
</evidence>
<dbReference type="AlphaFoldDB" id="A0A1E3L2G2"/>
<dbReference type="InterPro" id="IPR023753">
    <property type="entry name" value="FAD/NAD-binding_dom"/>
</dbReference>